<dbReference type="eggNOG" id="COG5330">
    <property type="taxonomic scope" value="Bacteria"/>
</dbReference>
<dbReference type="Proteomes" id="UP000030377">
    <property type="component" value="Unassembled WGS sequence"/>
</dbReference>
<dbReference type="EMBL" id="JRPN01000045">
    <property type="protein sequence ID" value="KGT73514.1"/>
    <property type="molecule type" value="Genomic_DNA"/>
</dbReference>
<accession>A0A0A3XJW1</accession>
<evidence type="ECO:0008006" key="3">
    <source>
        <dbReference type="Google" id="ProtNLM"/>
    </source>
</evidence>
<dbReference type="RefSeq" id="WP_041960602.1">
    <property type="nucleotide sequence ID" value="NZ_JRPN01000045.1"/>
</dbReference>
<sequence>MSTAEFSIIDEVESAIRLGSAEKGLETARRVTDLFLSSAGSFDNEQIALFDEVLERLIGTIELRAIADMGARIALAEISAQLAPIAQAPPSVIRRLANNDEIRIAGPVLQESARLDDGELVKIASSKGESHLLAVAGRWWLKEIVTDALLARRYPSVSRRLAANPGARVSGNGFAVIVGQAEADPELAVSVGVRVDLPSDLRRRLLSSATDAVRTRLLSRAPPHLFEEIQGAIAAVTVGVEREMSGVRDFEGAKRAIANLKATGQLTEATLLGFATQRRYEEAVAALAALSGSTIEVIRPLMQSLREDGLLVPCKAAQLSWETTAAVLESRFATGAMKPADIARAQGHYARMTSENARRTLRFWQVRAL</sequence>
<comment type="caution">
    <text evidence="1">The sequence shown here is derived from an EMBL/GenBank/DDBJ whole genome shotgun (WGS) entry which is preliminary data.</text>
</comment>
<organism evidence="1 2">
    <name type="scientific">Bradyrhizobium japonicum</name>
    <dbReference type="NCBI Taxonomy" id="375"/>
    <lineage>
        <taxon>Bacteria</taxon>
        <taxon>Pseudomonadati</taxon>
        <taxon>Pseudomonadota</taxon>
        <taxon>Alphaproteobacteria</taxon>
        <taxon>Hyphomicrobiales</taxon>
        <taxon>Nitrobacteraceae</taxon>
        <taxon>Bradyrhizobium</taxon>
    </lineage>
</organism>
<evidence type="ECO:0000313" key="2">
    <source>
        <dbReference type="Proteomes" id="UP000030377"/>
    </source>
</evidence>
<evidence type="ECO:0000313" key="1">
    <source>
        <dbReference type="EMBL" id="KGT73514.1"/>
    </source>
</evidence>
<protein>
    <recommendedName>
        <fullName evidence="3">DUF2336 domain-containing protein</fullName>
    </recommendedName>
</protein>
<dbReference type="AlphaFoldDB" id="A0A0A3XJW1"/>
<name>A0A0A3XJW1_BRAJP</name>
<dbReference type="Pfam" id="PF10098">
    <property type="entry name" value="DUF2336"/>
    <property type="match status" value="1"/>
</dbReference>
<dbReference type="InterPro" id="IPR019285">
    <property type="entry name" value="DUF2336"/>
</dbReference>
<gene>
    <name evidence="1" type="ORF">MA20_43740</name>
</gene>
<dbReference type="STRING" id="375.BKD09_RS02255"/>
<reference evidence="1 2" key="1">
    <citation type="submission" date="2014-09" db="EMBL/GenBank/DDBJ databases">
        <title>Draft genome of Bradyrhizobium japonicum Is-34.</title>
        <authorList>
            <person name="Tsurumaru H."/>
            <person name="Yamakawa T."/>
            <person name="Hashimoto S."/>
            <person name="Okizaki K."/>
            <person name="Kanesaki Y."/>
            <person name="Yoshikawa H."/>
            <person name="Yajima S."/>
        </authorList>
    </citation>
    <scope>NUCLEOTIDE SEQUENCE [LARGE SCALE GENOMIC DNA]</scope>
    <source>
        <strain evidence="1 2">Is-34</strain>
    </source>
</reference>
<proteinExistence type="predicted"/>